<keyword evidence="1" id="KW-1133">Transmembrane helix</keyword>
<keyword evidence="1" id="KW-0812">Transmembrane</keyword>
<sequence>MDASSCAASSYASSTKRVRAGSIVIEDSLLDGFVSQYSLAGIQESVYIVLGHAAYQRRFLTCGILCVAAALFQFMAYQLIGRPVDHWCRPPKGLAHLSAEAWKNLSIPVEADGSFSQCTMYDPSELVSTWSHGVIHPAQMEQRLFGTTNHMDTSFTECAYFDERVLKEGNPV</sequence>
<accession>A0AAQ4F284</accession>
<keyword evidence="1" id="KW-0472">Membrane</keyword>
<dbReference type="AlphaFoldDB" id="A0AAQ4F284"/>
<evidence type="ECO:0000313" key="3">
    <source>
        <dbReference type="Proteomes" id="UP001321473"/>
    </source>
</evidence>
<reference evidence="2 3" key="1">
    <citation type="journal article" date="2023" name="Arcadia Sci">
        <title>De novo assembly of a long-read Amblyomma americanum tick genome.</title>
        <authorList>
            <person name="Chou S."/>
            <person name="Poskanzer K.E."/>
            <person name="Rollins M."/>
            <person name="Thuy-Boun P.S."/>
        </authorList>
    </citation>
    <scope>NUCLEOTIDE SEQUENCE [LARGE SCALE GENOMIC DNA]</scope>
    <source>
        <strain evidence="2">F_SG_1</strain>
        <tissue evidence="2">Salivary glands</tissue>
    </source>
</reference>
<comment type="caution">
    <text evidence="2">The sequence shown here is derived from an EMBL/GenBank/DDBJ whole genome shotgun (WGS) entry which is preliminary data.</text>
</comment>
<dbReference type="Proteomes" id="UP001321473">
    <property type="component" value="Unassembled WGS sequence"/>
</dbReference>
<evidence type="ECO:0000256" key="1">
    <source>
        <dbReference type="SAM" id="Phobius"/>
    </source>
</evidence>
<keyword evidence="3" id="KW-1185">Reference proteome</keyword>
<dbReference type="EMBL" id="JARKHS020007898">
    <property type="protein sequence ID" value="KAK8781207.1"/>
    <property type="molecule type" value="Genomic_DNA"/>
</dbReference>
<gene>
    <name evidence="2" type="ORF">V5799_017452</name>
</gene>
<name>A0AAQ4F284_AMBAM</name>
<feature type="transmembrane region" description="Helical" evidence="1">
    <location>
        <begin position="59"/>
        <end position="80"/>
    </location>
</feature>
<organism evidence="2 3">
    <name type="scientific">Amblyomma americanum</name>
    <name type="common">Lone star tick</name>
    <dbReference type="NCBI Taxonomy" id="6943"/>
    <lineage>
        <taxon>Eukaryota</taxon>
        <taxon>Metazoa</taxon>
        <taxon>Ecdysozoa</taxon>
        <taxon>Arthropoda</taxon>
        <taxon>Chelicerata</taxon>
        <taxon>Arachnida</taxon>
        <taxon>Acari</taxon>
        <taxon>Parasitiformes</taxon>
        <taxon>Ixodida</taxon>
        <taxon>Ixodoidea</taxon>
        <taxon>Ixodidae</taxon>
        <taxon>Amblyomminae</taxon>
        <taxon>Amblyomma</taxon>
    </lineage>
</organism>
<evidence type="ECO:0000313" key="2">
    <source>
        <dbReference type="EMBL" id="KAK8781207.1"/>
    </source>
</evidence>
<proteinExistence type="predicted"/>
<protein>
    <submittedName>
        <fullName evidence="2">Uncharacterized protein</fullName>
    </submittedName>
</protein>